<dbReference type="Proteomes" id="UP000887578">
    <property type="component" value="Unplaced"/>
</dbReference>
<dbReference type="WBParaSite" id="PDA_v2.g13877.t1">
    <property type="protein sequence ID" value="PDA_v2.g13877.t1"/>
    <property type="gene ID" value="PDA_v2.g13877"/>
</dbReference>
<dbReference type="AlphaFoldDB" id="A0A914P7C5"/>
<evidence type="ECO:0000313" key="4">
    <source>
        <dbReference type="WBParaSite" id="PDA_v2.g13877.t1"/>
    </source>
</evidence>
<keyword evidence="3" id="KW-1185">Reference proteome</keyword>
<protein>
    <submittedName>
        <fullName evidence="4">Uncharacterized protein</fullName>
    </submittedName>
</protein>
<reference evidence="4" key="1">
    <citation type="submission" date="2022-11" db="UniProtKB">
        <authorList>
            <consortium name="WormBaseParasite"/>
        </authorList>
    </citation>
    <scope>IDENTIFICATION</scope>
</reference>
<accession>A0A914P7C5</accession>
<name>A0A914P7C5_9BILA</name>
<organism evidence="3 4">
    <name type="scientific">Panagrolaimus davidi</name>
    <dbReference type="NCBI Taxonomy" id="227884"/>
    <lineage>
        <taxon>Eukaryota</taxon>
        <taxon>Metazoa</taxon>
        <taxon>Ecdysozoa</taxon>
        <taxon>Nematoda</taxon>
        <taxon>Chromadorea</taxon>
        <taxon>Rhabditida</taxon>
        <taxon>Tylenchina</taxon>
        <taxon>Panagrolaimomorpha</taxon>
        <taxon>Panagrolaimoidea</taxon>
        <taxon>Panagrolaimidae</taxon>
        <taxon>Panagrolaimus</taxon>
    </lineage>
</organism>
<sequence length="334" mass="39867">MKPQQPSFNNKDRYRRCKSIDPGFQGRSAQWANFKNRRPRKNNFHFNNGSNKNDGNADYPPNFHIAPEIFEENVLKKRIEELEQQVFEAELSNEKAECDIRAEEMRANAAEKQVQEFQSHIAQLIAIQKQKDDEFAEYKNVAEHYISKSDYEKEQAFQWAEKKEKELMDLQRSFEYLQQQFDETKVQAVKDEEKKIETIKRTQAQCRRFSESLKIVETKNEKLDLEVMKCRKNLVNAEEKTTEIYESIKSIASKWKNLKGKRKERDLMKKLFKDMEKTKKSLEQLKNSLSSHSPYQSTSRTPEFHNRQTYVERQTVKSSRPNFFGFPLTMKRRY</sequence>
<evidence type="ECO:0000256" key="1">
    <source>
        <dbReference type="SAM" id="Coils"/>
    </source>
</evidence>
<feature type="region of interest" description="Disordered" evidence="2">
    <location>
        <begin position="1"/>
        <end position="59"/>
    </location>
</feature>
<feature type="coiled-coil region" evidence="1">
    <location>
        <begin position="72"/>
        <end position="120"/>
    </location>
</feature>
<evidence type="ECO:0000313" key="3">
    <source>
        <dbReference type="Proteomes" id="UP000887578"/>
    </source>
</evidence>
<feature type="compositionally biased region" description="Low complexity" evidence="2">
    <location>
        <begin position="44"/>
        <end position="53"/>
    </location>
</feature>
<evidence type="ECO:0000256" key="2">
    <source>
        <dbReference type="SAM" id="MobiDB-lite"/>
    </source>
</evidence>
<feature type="region of interest" description="Disordered" evidence="2">
    <location>
        <begin position="284"/>
        <end position="306"/>
    </location>
</feature>
<keyword evidence="1" id="KW-0175">Coiled coil</keyword>
<proteinExistence type="predicted"/>